<name>A0A7X5R0A1_9MICO</name>
<dbReference type="AlphaFoldDB" id="A0A7X5R0A1"/>
<feature type="transmembrane region" description="Helical" evidence="1">
    <location>
        <begin position="91"/>
        <end position="109"/>
    </location>
</feature>
<organism evidence="2 3">
    <name type="scientific">Lysinibacter cavernae</name>
    <dbReference type="NCBI Taxonomy" id="1640652"/>
    <lineage>
        <taxon>Bacteria</taxon>
        <taxon>Bacillati</taxon>
        <taxon>Actinomycetota</taxon>
        <taxon>Actinomycetes</taxon>
        <taxon>Micrococcales</taxon>
        <taxon>Microbacteriaceae</taxon>
        <taxon>Lysinibacter</taxon>
    </lineage>
</organism>
<accession>A0A7X5R0A1</accession>
<protein>
    <submittedName>
        <fullName evidence="2">Small neutral amino acid transporter SnatA (MarC family)</fullName>
    </submittedName>
</protein>
<dbReference type="EMBL" id="JAAMOX010000001">
    <property type="protein sequence ID" value="NIH53060.1"/>
    <property type="molecule type" value="Genomic_DNA"/>
</dbReference>
<gene>
    <name evidence="2" type="ORF">FHX76_000928</name>
</gene>
<proteinExistence type="predicted"/>
<evidence type="ECO:0000256" key="1">
    <source>
        <dbReference type="SAM" id="Phobius"/>
    </source>
</evidence>
<keyword evidence="1" id="KW-1133">Transmembrane helix</keyword>
<reference evidence="2 3" key="1">
    <citation type="submission" date="2020-02" db="EMBL/GenBank/DDBJ databases">
        <title>Sequencing the genomes of 1000 actinobacteria strains.</title>
        <authorList>
            <person name="Klenk H.-P."/>
        </authorList>
    </citation>
    <scope>NUCLEOTIDE SEQUENCE [LARGE SCALE GENOMIC DNA]</scope>
    <source>
        <strain evidence="2 3">DSM 27960</strain>
    </source>
</reference>
<keyword evidence="3" id="KW-1185">Reference proteome</keyword>
<dbReference type="RefSeq" id="WP_167148366.1">
    <property type="nucleotide sequence ID" value="NZ_JAAMOX010000001.1"/>
</dbReference>
<evidence type="ECO:0000313" key="2">
    <source>
        <dbReference type="EMBL" id="NIH53060.1"/>
    </source>
</evidence>
<keyword evidence="1" id="KW-0812">Transmembrane</keyword>
<evidence type="ECO:0000313" key="3">
    <source>
        <dbReference type="Proteomes" id="UP000541033"/>
    </source>
</evidence>
<dbReference type="Proteomes" id="UP000541033">
    <property type="component" value="Unassembled WGS sequence"/>
</dbReference>
<sequence length="152" mass="15711">MRTARALWRVVPTRPLLAALVLVTMLLTLVAMHAATEEVATPHHSQPAATVATVHGADNLLEAASPLVAAPTVADAHHSEARGADDAGACALLWMLCVLGVIAVLIVAAFRLASRVVALAASAGASVTAMLVGFRDRLPNPPSLCVLSVCRR</sequence>
<comment type="caution">
    <text evidence="2">The sequence shown here is derived from an EMBL/GenBank/DDBJ whole genome shotgun (WGS) entry which is preliminary data.</text>
</comment>
<keyword evidence="1" id="KW-0472">Membrane</keyword>
<feature type="transmembrane region" description="Helical" evidence="1">
    <location>
        <begin position="116"/>
        <end position="134"/>
    </location>
</feature>